<keyword evidence="10 14" id="KW-0100">Branched-chain amino acid biosynthesis</keyword>
<dbReference type="NCBIfam" id="TIGR01122">
    <property type="entry name" value="ilvE_I"/>
    <property type="match status" value="1"/>
</dbReference>
<gene>
    <name evidence="14 15" type="primary">ilvE</name>
    <name evidence="15" type="ORF">PZ740_13755</name>
</gene>
<dbReference type="Pfam" id="PF01063">
    <property type="entry name" value="Aminotran_4"/>
    <property type="match status" value="1"/>
</dbReference>
<comment type="catalytic activity">
    <reaction evidence="13 14">
        <text>L-leucine + 2-oxoglutarate = 4-methyl-2-oxopentanoate + L-glutamate</text>
        <dbReference type="Rhea" id="RHEA:18321"/>
        <dbReference type="ChEBI" id="CHEBI:16810"/>
        <dbReference type="ChEBI" id="CHEBI:17865"/>
        <dbReference type="ChEBI" id="CHEBI:29985"/>
        <dbReference type="ChEBI" id="CHEBI:57427"/>
        <dbReference type="EC" id="2.6.1.42"/>
    </reaction>
</comment>
<dbReference type="EC" id="2.6.1.42" evidence="14"/>
<dbReference type="InterPro" id="IPR050571">
    <property type="entry name" value="Class-IV_PLP-Dep_Aminotrnsfr"/>
</dbReference>
<dbReference type="AlphaFoldDB" id="A0AAP3XSY1"/>
<evidence type="ECO:0000256" key="6">
    <source>
        <dbReference type="ARBA" id="ARBA00009320"/>
    </source>
</evidence>
<dbReference type="PANTHER" id="PTHR42743:SF4">
    <property type="entry name" value="BRANCHED-CHAIN-AMINO-ACID AMINOTRANSFERASE-RELATED"/>
    <property type="match status" value="1"/>
</dbReference>
<dbReference type="EMBL" id="JARGEQ010000129">
    <property type="protein sequence ID" value="MDF1587448.1"/>
    <property type="molecule type" value="Genomic_DNA"/>
</dbReference>
<dbReference type="SUPFAM" id="SSF56752">
    <property type="entry name" value="D-aminoacid aminotransferase-like PLP-dependent enzymes"/>
    <property type="match status" value="1"/>
</dbReference>
<comment type="pathway">
    <text evidence="3 14">Amino-acid biosynthesis; L-isoleucine biosynthesis; L-isoleucine from 2-oxobutanoate: step 4/4.</text>
</comment>
<dbReference type="CDD" id="cd00449">
    <property type="entry name" value="PLPDE_IV"/>
    <property type="match status" value="1"/>
</dbReference>
<evidence type="ECO:0000256" key="11">
    <source>
        <dbReference type="ARBA" id="ARBA00048212"/>
    </source>
</evidence>
<evidence type="ECO:0000256" key="3">
    <source>
        <dbReference type="ARBA" id="ARBA00004824"/>
    </source>
</evidence>
<dbReference type="GO" id="GO:0008652">
    <property type="term" value="P:amino acid biosynthetic process"/>
    <property type="evidence" value="ECO:0007669"/>
    <property type="project" value="UniProtKB-KW"/>
</dbReference>
<comment type="catalytic activity">
    <reaction evidence="11 14">
        <text>L-valine + 2-oxoglutarate = 3-methyl-2-oxobutanoate + L-glutamate</text>
        <dbReference type="Rhea" id="RHEA:24813"/>
        <dbReference type="ChEBI" id="CHEBI:11851"/>
        <dbReference type="ChEBI" id="CHEBI:16810"/>
        <dbReference type="ChEBI" id="CHEBI:29985"/>
        <dbReference type="ChEBI" id="CHEBI:57762"/>
        <dbReference type="EC" id="2.6.1.42"/>
    </reaction>
</comment>
<comment type="function">
    <text evidence="2 14">Acts on leucine, isoleucine and valine.</text>
</comment>
<evidence type="ECO:0000313" key="16">
    <source>
        <dbReference type="Proteomes" id="UP001301140"/>
    </source>
</evidence>
<comment type="cofactor">
    <cofactor evidence="1 14">
        <name>pyridoxal 5'-phosphate</name>
        <dbReference type="ChEBI" id="CHEBI:597326"/>
    </cofactor>
</comment>
<evidence type="ECO:0000256" key="5">
    <source>
        <dbReference type="ARBA" id="ARBA00005072"/>
    </source>
</evidence>
<evidence type="ECO:0000256" key="7">
    <source>
        <dbReference type="ARBA" id="ARBA00022576"/>
    </source>
</evidence>
<reference evidence="15 16" key="1">
    <citation type="submission" date="2023-03" db="EMBL/GenBank/DDBJ databases">
        <title>YIM 152171 draft genome.</title>
        <authorList>
            <person name="Yang Z."/>
        </authorList>
    </citation>
    <scope>NUCLEOTIDE SEQUENCE [LARGE SCALE GENOMIC DNA]</scope>
    <source>
        <strain evidence="15 16">YIM 152171</strain>
    </source>
</reference>
<dbReference type="InterPro" id="IPR001544">
    <property type="entry name" value="Aminotrans_IV"/>
</dbReference>
<dbReference type="InterPro" id="IPR036038">
    <property type="entry name" value="Aminotransferase-like"/>
</dbReference>
<evidence type="ECO:0000256" key="8">
    <source>
        <dbReference type="ARBA" id="ARBA00022679"/>
    </source>
</evidence>
<dbReference type="RefSeq" id="WP_327789873.1">
    <property type="nucleotide sequence ID" value="NZ_JARGEQ010000129.1"/>
</dbReference>
<comment type="similarity">
    <text evidence="6 14">Belongs to the class-IV pyridoxal-phosphate-dependent aminotransferase family.</text>
</comment>
<dbReference type="PANTHER" id="PTHR42743">
    <property type="entry name" value="AMINO-ACID AMINOTRANSFERASE"/>
    <property type="match status" value="1"/>
</dbReference>
<dbReference type="Gene3D" id="3.30.470.10">
    <property type="match status" value="1"/>
</dbReference>
<evidence type="ECO:0000256" key="1">
    <source>
        <dbReference type="ARBA" id="ARBA00001933"/>
    </source>
</evidence>
<dbReference type="InterPro" id="IPR005785">
    <property type="entry name" value="B_amino_transI"/>
</dbReference>
<name>A0AAP3XSY1_9PROT</name>
<dbReference type="Proteomes" id="UP001301140">
    <property type="component" value="Unassembled WGS sequence"/>
</dbReference>
<dbReference type="FunFam" id="3.20.10.10:FF:000002">
    <property type="entry name" value="D-alanine aminotransferase"/>
    <property type="match status" value="1"/>
</dbReference>
<dbReference type="InterPro" id="IPR043132">
    <property type="entry name" value="BCAT-like_C"/>
</dbReference>
<comment type="catalytic activity">
    <reaction evidence="12 14">
        <text>L-isoleucine + 2-oxoglutarate = (S)-3-methyl-2-oxopentanoate + L-glutamate</text>
        <dbReference type="Rhea" id="RHEA:24801"/>
        <dbReference type="ChEBI" id="CHEBI:16810"/>
        <dbReference type="ChEBI" id="CHEBI:29985"/>
        <dbReference type="ChEBI" id="CHEBI:35146"/>
        <dbReference type="ChEBI" id="CHEBI:58045"/>
        <dbReference type="EC" id="2.6.1.42"/>
    </reaction>
</comment>
<comment type="caution">
    <text evidence="15">The sequence shown here is derived from an EMBL/GenBank/DDBJ whole genome shotgun (WGS) entry which is preliminary data.</text>
</comment>
<evidence type="ECO:0000256" key="14">
    <source>
        <dbReference type="RuleBase" id="RU364094"/>
    </source>
</evidence>
<evidence type="ECO:0000256" key="2">
    <source>
        <dbReference type="ARBA" id="ARBA00003109"/>
    </source>
</evidence>
<keyword evidence="7 14" id="KW-0032">Aminotransferase</keyword>
<dbReference type="GO" id="GO:0004084">
    <property type="term" value="F:branched-chain-amino-acid transaminase activity"/>
    <property type="evidence" value="ECO:0007669"/>
    <property type="project" value="UniProtKB-EC"/>
</dbReference>
<dbReference type="Gene3D" id="3.20.10.10">
    <property type="entry name" value="D-amino Acid Aminotransferase, subunit A, domain 2"/>
    <property type="match status" value="1"/>
</dbReference>
<evidence type="ECO:0000313" key="15">
    <source>
        <dbReference type="EMBL" id="MDF1587448.1"/>
    </source>
</evidence>
<sequence length="305" mass="33394">MSTPQFISINKTLVPYDDARVHVLSPTVKYGALVFEGLRAYWNAEQEQLYVIKLQEHFERFHNSVKAMRFDAKYSTEELTGIVLDLLRANEVRSDVHLRVAAYVEGSGLYDSTGPISLMCAAYGRGSGPLAAKTVSAGVVSWRRISDAATPPRLKVAANYHNARLGSLEAKINGYDEAIFLTSQGRVAEGAGSCLAIVRDGRLITPSKTEGILESVTRQAVLDIARDLGVATEERPVDRSELYFAEEAFFCGTGVEIAPVTSIDKLPVGDGQIGEVTRNIWDRYEASARGVGGHGPDWRTPVYPR</sequence>
<comment type="pathway">
    <text evidence="4 14">Amino-acid biosynthesis; L-valine biosynthesis; L-valine from pyruvate: step 4/4.</text>
</comment>
<evidence type="ECO:0000256" key="12">
    <source>
        <dbReference type="ARBA" id="ARBA00048798"/>
    </source>
</evidence>
<comment type="pathway">
    <text evidence="5 14">Amino-acid biosynthesis; L-leucine biosynthesis; L-leucine from 3-methyl-2-oxobutanoate: step 4/4.</text>
</comment>
<keyword evidence="9 14" id="KW-0663">Pyridoxal phosphate</keyword>
<keyword evidence="14" id="KW-0028">Amino-acid biosynthesis</keyword>
<evidence type="ECO:0000256" key="9">
    <source>
        <dbReference type="ARBA" id="ARBA00022898"/>
    </source>
</evidence>
<evidence type="ECO:0000256" key="10">
    <source>
        <dbReference type="ARBA" id="ARBA00023304"/>
    </source>
</evidence>
<evidence type="ECO:0000256" key="4">
    <source>
        <dbReference type="ARBA" id="ARBA00004931"/>
    </source>
</evidence>
<protein>
    <recommendedName>
        <fullName evidence="14">Branched-chain-amino-acid aminotransferase</fullName>
        <shortName evidence="14">BCAT</shortName>
        <ecNumber evidence="14">2.6.1.42</ecNumber>
    </recommendedName>
</protein>
<proteinExistence type="inferred from homology"/>
<accession>A0AAP3XSY1</accession>
<keyword evidence="16" id="KW-1185">Reference proteome</keyword>
<keyword evidence="8 14" id="KW-0808">Transferase</keyword>
<evidence type="ECO:0000256" key="13">
    <source>
        <dbReference type="ARBA" id="ARBA00049229"/>
    </source>
</evidence>
<dbReference type="GO" id="GO:0009082">
    <property type="term" value="P:branched-chain amino acid biosynthetic process"/>
    <property type="evidence" value="ECO:0007669"/>
    <property type="project" value="UniProtKB-KW"/>
</dbReference>
<dbReference type="InterPro" id="IPR043131">
    <property type="entry name" value="BCAT-like_N"/>
</dbReference>
<organism evidence="15 16">
    <name type="scientific">Marinimicrococcus flavescens</name>
    <dbReference type="NCBI Taxonomy" id="3031815"/>
    <lineage>
        <taxon>Bacteria</taxon>
        <taxon>Pseudomonadati</taxon>
        <taxon>Pseudomonadota</taxon>
        <taxon>Alphaproteobacteria</taxon>
        <taxon>Geminicoccales</taxon>
        <taxon>Geminicoccaceae</taxon>
        <taxon>Marinimicrococcus</taxon>
    </lineage>
</organism>